<protein>
    <submittedName>
        <fullName evidence="2">Uncharacterized protein</fullName>
    </submittedName>
</protein>
<reference evidence="2 3" key="1">
    <citation type="submission" date="2014-11" db="EMBL/GenBank/DDBJ databases">
        <authorList>
            <person name="Zhu J."/>
            <person name="Qi W."/>
            <person name="Song R."/>
        </authorList>
    </citation>
    <scope>NUCLEOTIDE SEQUENCE [LARGE SCALE GENOMIC DNA]</scope>
</reference>
<dbReference type="VEuPathDB" id="CryptoDB:Vbra_10904"/>
<feature type="region of interest" description="Disordered" evidence="1">
    <location>
        <begin position="236"/>
        <end position="260"/>
    </location>
</feature>
<dbReference type="STRING" id="1169540.A0A0G4E9A3"/>
<dbReference type="PANTHER" id="PTHR21521:SF0">
    <property type="entry name" value="AMUN, ISOFORM A"/>
    <property type="match status" value="1"/>
</dbReference>
<dbReference type="Proteomes" id="UP000041254">
    <property type="component" value="Unassembled WGS sequence"/>
</dbReference>
<gene>
    <name evidence="2" type="ORF">Vbra_10904</name>
</gene>
<name>A0A0G4E9A3_VITBC</name>
<evidence type="ECO:0000313" key="2">
    <source>
        <dbReference type="EMBL" id="CEL92166.1"/>
    </source>
</evidence>
<evidence type="ECO:0000313" key="3">
    <source>
        <dbReference type="Proteomes" id="UP000041254"/>
    </source>
</evidence>
<dbReference type="OrthoDB" id="8249012at2759"/>
<accession>A0A0G4E9A3</accession>
<sequence>MAPKRTAASKAAADGGRSLWDSDEAEWRHWKHLYGAAIDAYKQGKAKALDSWYRDELIPSVKDRDPPHMTGDELVRLVEWKVTRGKFRPNLSKLAASNGAFLVQRTTERAFVQLRAIEEGGEAAQTTRLSVDAMQTLTSLKGVGPATASAIAAVVRPDIVPFTSDEAVQGVPGLAVKYDIKTFQKFMSRILEKVAALRAEAATSKPDSNGVDSDGDGCEWTALRVEEALWAHHHLSGMPEYQREGREDDEPPAKREKKQH</sequence>
<dbReference type="AlphaFoldDB" id="A0A0G4E9A3"/>
<dbReference type="OMA" id="NKVDPQQ"/>
<dbReference type="InParanoid" id="A0A0G4E9A3"/>
<evidence type="ECO:0000256" key="1">
    <source>
        <dbReference type="SAM" id="MobiDB-lite"/>
    </source>
</evidence>
<dbReference type="PANTHER" id="PTHR21521">
    <property type="entry name" value="AMUN, ISOFORM A"/>
    <property type="match status" value="1"/>
</dbReference>
<organism evidence="2 3">
    <name type="scientific">Vitrella brassicaformis (strain CCMP3155)</name>
    <dbReference type="NCBI Taxonomy" id="1169540"/>
    <lineage>
        <taxon>Eukaryota</taxon>
        <taxon>Sar</taxon>
        <taxon>Alveolata</taxon>
        <taxon>Colpodellida</taxon>
        <taxon>Vitrellaceae</taxon>
        <taxon>Vitrella</taxon>
    </lineage>
</organism>
<keyword evidence="3" id="KW-1185">Reference proteome</keyword>
<feature type="compositionally biased region" description="Basic and acidic residues" evidence="1">
    <location>
        <begin position="241"/>
        <end position="254"/>
    </location>
</feature>
<proteinExistence type="predicted"/>
<dbReference type="EMBL" id="CDMY01000055">
    <property type="protein sequence ID" value="CEL92166.1"/>
    <property type="molecule type" value="Genomic_DNA"/>
</dbReference>